<gene>
    <name evidence="1" type="ORF">DBRI00130_LOCUS16155</name>
</gene>
<name>A0A7S4RCG8_9STRA</name>
<dbReference type="AlphaFoldDB" id="A0A7S4RCG8"/>
<dbReference type="EMBL" id="HBNS01020360">
    <property type="protein sequence ID" value="CAE4609621.1"/>
    <property type="molecule type" value="Transcribed_RNA"/>
</dbReference>
<accession>A0A7S4RCG8</accession>
<sequence>MSTRVIILNLVQFDPILMHTVKYSTVHSVVRSNEEHNYKTNQLTHLIISTFFFPNFYIGYYSLLLLVHTEEAYHECYGQHSQIGFLILNATIQDQPNECPRGITHAKHSYFTVSTNTPSNKRNTNKQNVEKWKVWTNHKSNKMRCLIYGLVI</sequence>
<reference evidence="1" key="1">
    <citation type="submission" date="2021-01" db="EMBL/GenBank/DDBJ databases">
        <authorList>
            <person name="Corre E."/>
            <person name="Pelletier E."/>
            <person name="Niang G."/>
            <person name="Scheremetjew M."/>
            <person name="Finn R."/>
            <person name="Kale V."/>
            <person name="Holt S."/>
            <person name="Cochrane G."/>
            <person name="Meng A."/>
            <person name="Brown T."/>
            <person name="Cohen L."/>
        </authorList>
    </citation>
    <scope>NUCLEOTIDE SEQUENCE</scope>
    <source>
        <strain evidence="1">GSO104</strain>
    </source>
</reference>
<proteinExistence type="predicted"/>
<organism evidence="1">
    <name type="scientific">Ditylum brightwellii</name>
    <dbReference type="NCBI Taxonomy" id="49249"/>
    <lineage>
        <taxon>Eukaryota</taxon>
        <taxon>Sar</taxon>
        <taxon>Stramenopiles</taxon>
        <taxon>Ochrophyta</taxon>
        <taxon>Bacillariophyta</taxon>
        <taxon>Mediophyceae</taxon>
        <taxon>Lithodesmiophycidae</taxon>
        <taxon>Lithodesmiales</taxon>
        <taxon>Lithodesmiaceae</taxon>
        <taxon>Ditylum</taxon>
    </lineage>
</organism>
<protein>
    <submittedName>
        <fullName evidence="1">Uncharacterized protein</fullName>
    </submittedName>
</protein>
<evidence type="ECO:0000313" key="1">
    <source>
        <dbReference type="EMBL" id="CAE4609621.1"/>
    </source>
</evidence>